<dbReference type="Proteomes" id="UP000230423">
    <property type="component" value="Unassembled WGS sequence"/>
</dbReference>
<dbReference type="GO" id="GO:0005525">
    <property type="term" value="F:GTP binding"/>
    <property type="evidence" value="ECO:0007669"/>
    <property type="project" value="InterPro"/>
</dbReference>
<proteinExistence type="predicted"/>
<dbReference type="InterPro" id="IPR011012">
    <property type="entry name" value="Longin-like_dom_sf"/>
</dbReference>
<dbReference type="GO" id="GO:0005047">
    <property type="term" value="F:signal recognition particle binding"/>
    <property type="evidence" value="ECO:0007669"/>
    <property type="project" value="InterPro"/>
</dbReference>
<dbReference type="AlphaFoldDB" id="A0A2G9UCH7"/>
<sequence>MIELFAIFTKGGFGLWAFQEGADRFVEAINAFVKDVLIQERALTQYKYNDMTIKFKLDNEFELVFVILYQYGQESFRHFESEFVCIRDDLMRSNVQSTGIPKKPRTFQESVKSQKTIDSMIISRPGDNKKAKKVEEAPKKLATEEVVV</sequence>
<keyword evidence="3" id="KW-1185">Reference proteome</keyword>
<dbReference type="InterPro" id="IPR007222">
    <property type="entry name" value="Sig_recog_particle_rcpt_asu_N"/>
</dbReference>
<reference evidence="2 3" key="1">
    <citation type="submission" date="2015-09" db="EMBL/GenBank/DDBJ databases">
        <title>Draft genome of the parasitic nematode Teladorsagia circumcincta isolate WARC Sus (inbred).</title>
        <authorList>
            <person name="Mitreva M."/>
        </authorList>
    </citation>
    <scope>NUCLEOTIDE SEQUENCE [LARGE SCALE GENOMIC DNA]</scope>
    <source>
        <strain evidence="2 3">S</strain>
    </source>
</reference>
<evidence type="ECO:0000313" key="3">
    <source>
        <dbReference type="Proteomes" id="UP000230423"/>
    </source>
</evidence>
<dbReference type="SUPFAM" id="SSF64356">
    <property type="entry name" value="SNARE-like"/>
    <property type="match status" value="1"/>
</dbReference>
<dbReference type="CDD" id="cd14826">
    <property type="entry name" value="SR_alpha_SRX"/>
    <property type="match status" value="1"/>
</dbReference>
<organism evidence="2 3">
    <name type="scientific">Teladorsagia circumcincta</name>
    <name type="common">Brown stomach worm</name>
    <name type="synonym">Ostertagia circumcincta</name>
    <dbReference type="NCBI Taxonomy" id="45464"/>
    <lineage>
        <taxon>Eukaryota</taxon>
        <taxon>Metazoa</taxon>
        <taxon>Ecdysozoa</taxon>
        <taxon>Nematoda</taxon>
        <taxon>Chromadorea</taxon>
        <taxon>Rhabditida</taxon>
        <taxon>Rhabditina</taxon>
        <taxon>Rhabditomorpha</taxon>
        <taxon>Strongyloidea</taxon>
        <taxon>Trichostrongylidae</taxon>
        <taxon>Teladorsagia</taxon>
    </lineage>
</organism>
<dbReference type="GO" id="GO:0006886">
    <property type="term" value="P:intracellular protein transport"/>
    <property type="evidence" value="ECO:0007669"/>
    <property type="project" value="InterPro"/>
</dbReference>
<dbReference type="GO" id="GO:0005785">
    <property type="term" value="C:signal recognition particle receptor complex"/>
    <property type="evidence" value="ECO:0007669"/>
    <property type="project" value="InterPro"/>
</dbReference>
<accession>A0A2G9UCH7</accession>
<dbReference type="Pfam" id="PF04086">
    <property type="entry name" value="SRP-alpha_N"/>
    <property type="match status" value="1"/>
</dbReference>
<dbReference type="EMBL" id="KZ347336">
    <property type="protein sequence ID" value="PIO67936.1"/>
    <property type="molecule type" value="Genomic_DNA"/>
</dbReference>
<evidence type="ECO:0000313" key="2">
    <source>
        <dbReference type="EMBL" id="PIO67936.1"/>
    </source>
</evidence>
<gene>
    <name evidence="2" type="ORF">TELCIR_10300</name>
</gene>
<dbReference type="Gene3D" id="3.30.450.60">
    <property type="match status" value="1"/>
</dbReference>
<protein>
    <recommendedName>
        <fullName evidence="1">Signal recognition particle receptor alpha subunit N-terminal domain-containing protein</fullName>
    </recommendedName>
</protein>
<evidence type="ECO:0000259" key="1">
    <source>
        <dbReference type="Pfam" id="PF04086"/>
    </source>
</evidence>
<dbReference type="OrthoDB" id="1727884at2759"/>
<feature type="domain" description="Signal recognition particle receptor alpha subunit N-terminal" evidence="1">
    <location>
        <begin position="28"/>
        <end position="70"/>
    </location>
</feature>
<dbReference type="GO" id="GO:0003924">
    <property type="term" value="F:GTPase activity"/>
    <property type="evidence" value="ECO:0007669"/>
    <property type="project" value="InterPro"/>
</dbReference>
<name>A0A2G9UCH7_TELCI</name>